<keyword evidence="2" id="KW-1185">Reference proteome</keyword>
<comment type="caution">
    <text evidence="1">The sequence shown here is derived from an EMBL/GenBank/DDBJ whole genome shotgun (WGS) entry which is preliminary data.</text>
</comment>
<proteinExistence type="predicted"/>
<sequence length="750" mass="77459">MTTRSPLDPDRLGAGVLAAAAAELIGPLSPAATPRPLTLRATTSPGQAEAVVDTTTRHPLVLCTVLSDVDGQGLTVLPAVKTGGGAPQSLPVVTFAPHTAAGTALVAALPPAGKGDVTAPFSVLARGILGGETGVGLSTAQLIAAVRFDLVEGVLGRLLTVLLDEKGRIRRTAREIRASRTLAVASGNALDRIGADLSSPRFSDELFWDADEQTPATRPLQPPGAREDDASYRARLRILRGVRLPSTPWLDSALDDFLADVGVPGTVGVDEAPDPQLIALRLVAPGAPAAIGQLLNAIRRVHMIWPAGSTEGDDAHAHRLLPPDVAARVDTQRAALATWQVQPFQPLAPTVADALTTLDRRCGQLGARPWPKVLKGQDNAGGSRFELGFGALFAAPVAAQLDAAVTAAGKLKDPNLVPQPRSADPAGAWLLKACGLRTVEQGADGTVFVSTAPMGPLVVDVEPDASGDVPLTLTARLVSATDPNHDVPVVSVITALAGSQLTPVADPAAVLTAARPTSTVAGLDAALDGRSVPKVIDVAAFTRQLDTVSPRDYVLFDLGATRTTAVIANSALLSPLFTTATAAGASSVVALATGAGTLALLFGVTGLPLAGANLAGEHTLIHRWQVRGLGDQHATLSPRRGAVVSIPLFNSGISVVSCVVGQRSGANDPYTWRPSLPDGALLTLRQYEHLLNIVELATPVGVRADTFAIRRRHVDVDGSGRPTGLNIAAARAYRHYRLAPSARAGQGEIS</sequence>
<name>A0ABR9HWP3_9PSEU</name>
<reference evidence="1 2" key="1">
    <citation type="submission" date="2020-10" db="EMBL/GenBank/DDBJ databases">
        <title>Sequencing the genomes of 1000 actinobacteria strains.</title>
        <authorList>
            <person name="Klenk H.-P."/>
        </authorList>
    </citation>
    <scope>NUCLEOTIDE SEQUENCE [LARGE SCALE GENOMIC DNA]</scope>
    <source>
        <strain evidence="1 2">DSM 44653</strain>
    </source>
</reference>
<evidence type="ECO:0000313" key="2">
    <source>
        <dbReference type="Proteomes" id="UP000631670"/>
    </source>
</evidence>
<organism evidence="1 2">
    <name type="scientific">Amycolatopsis lexingtonensis</name>
    <dbReference type="NCBI Taxonomy" id="218822"/>
    <lineage>
        <taxon>Bacteria</taxon>
        <taxon>Bacillati</taxon>
        <taxon>Actinomycetota</taxon>
        <taxon>Actinomycetes</taxon>
        <taxon>Pseudonocardiales</taxon>
        <taxon>Pseudonocardiaceae</taxon>
        <taxon>Amycolatopsis</taxon>
    </lineage>
</organism>
<dbReference type="RefSeq" id="WP_086860167.1">
    <property type="nucleotide sequence ID" value="NZ_JADBEG010000001.1"/>
</dbReference>
<evidence type="ECO:0000313" key="1">
    <source>
        <dbReference type="EMBL" id="MBE1495354.1"/>
    </source>
</evidence>
<gene>
    <name evidence="1" type="ORF">H4696_002454</name>
</gene>
<dbReference type="EMBL" id="JADBEG010000001">
    <property type="protein sequence ID" value="MBE1495354.1"/>
    <property type="molecule type" value="Genomic_DNA"/>
</dbReference>
<accession>A0ABR9HWP3</accession>
<dbReference type="Proteomes" id="UP000631670">
    <property type="component" value="Unassembled WGS sequence"/>
</dbReference>
<protein>
    <submittedName>
        <fullName evidence="1">Uncharacterized protein</fullName>
    </submittedName>
</protein>